<dbReference type="EMBL" id="LFVZ01000003">
    <property type="protein sequence ID" value="KTW30204.1"/>
    <property type="molecule type" value="Genomic_DNA"/>
</dbReference>
<dbReference type="GeneID" id="28935489"/>
<dbReference type="GO" id="GO:0003924">
    <property type="term" value="F:GTPase activity"/>
    <property type="evidence" value="ECO:0007669"/>
    <property type="project" value="InterPro"/>
</dbReference>
<dbReference type="SMART" id="SM00178">
    <property type="entry name" value="SAR"/>
    <property type="match status" value="1"/>
</dbReference>
<reference evidence="6" key="1">
    <citation type="journal article" date="2016" name="Nat. Commun.">
        <title>Genome analysis of three Pneumocystis species reveals adaptation mechanisms to life exclusively in mammalian hosts.</title>
        <authorList>
            <person name="Ma L."/>
            <person name="Chen Z."/>
            <person name="Huang D.W."/>
            <person name="Kutty G."/>
            <person name="Ishihara M."/>
            <person name="Wang H."/>
            <person name="Abouelleil A."/>
            <person name="Bishop L."/>
            <person name="Davey E."/>
            <person name="Deng R."/>
            <person name="Deng X."/>
            <person name="Fan L."/>
            <person name="Fantoni G."/>
            <person name="Fitzgerald M."/>
            <person name="Gogineni E."/>
            <person name="Goldberg J.M."/>
            <person name="Handley G."/>
            <person name="Hu X."/>
            <person name="Huber C."/>
            <person name="Jiao X."/>
            <person name="Jones K."/>
            <person name="Levin J.Z."/>
            <person name="Liu Y."/>
            <person name="Macdonald P."/>
            <person name="Melnikov A."/>
            <person name="Raley C."/>
            <person name="Sassi M."/>
            <person name="Sherman B.T."/>
            <person name="Song X."/>
            <person name="Sykes S."/>
            <person name="Tran B."/>
            <person name="Walsh L."/>
            <person name="Xia Y."/>
            <person name="Yang J."/>
            <person name="Young S."/>
            <person name="Zeng Q."/>
            <person name="Zheng X."/>
            <person name="Stephens R."/>
            <person name="Nusbaum C."/>
            <person name="Birren B.W."/>
            <person name="Azadi P."/>
            <person name="Lempicki R.A."/>
            <person name="Cuomo C.A."/>
            <person name="Kovacs J.A."/>
        </authorList>
    </citation>
    <scope>NUCLEOTIDE SEQUENCE [LARGE SCALE GENOMIC DNA]</scope>
    <source>
        <strain evidence="6">B80</strain>
    </source>
</reference>
<feature type="binding site" evidence="3">
    <location>
        <begin position="133"/>
        <end position="136"/>
    </location>
    <ligand>
        <name>GTP</name>
        <dbReference type="ChEBI" id="CHEBI:37565"/>
    </ligand>
</feature>
<dbReference type="PROSITE" id="PS51419">
    <property type="entry name" value="RAB"/>
    <property type="match status" value="1"/>
</dbReference>
<evidence type="ECO:0000256" key="4">
    <source>
        <dbReference type="PIRSR" id="PIRSR606689-2"/>
    </source>
</evidence>
<dbReference type="GO" id="GO:0006886">
    <property type="term" value="P:intracellular protein transport"/>
    <property type="evidence" value="ECO:0007669"/>
    <property type="project" value="TreeGrafter"/>
</dbReference>
<dbReference type="GO" id="GO:0005794">
    <property type="term" value="C:Golgi apparatus"/>
    <property type="evidence" value="ECO:0007669"/>
    <property type="project" value="TreeGrafter"/>
</dbReference>
<organism evidence="5 6">
    <name type="scientific">Pneumocystis carinii (strain B80)</name>
    <name type="common">Rat pneumocystis pneumonia agent</name>
    <name type="synonym">Pneumocystis carinii f. sp. carinii</name>
    <dbReference type="NCBI Taxonomy" id="1408658"/>
    <lineage>
        <taxon>Eukaryota</taxon>
        <taxon>Fungi</taxon>
        <taxon>Dikarya</taxon>
        <taxon>Ascomycota</taxon>
        <taxon>Taphrinomycotina</taxon>
        <taxon>Pneumocystomycetes</taxon>
        <taxon>Pneumocystaceae</taxon>
        <taxon>Pneumocystis</taxon>
    </lineage>
</organism>
<proteinExistence type="predicted"/>
<dbReference type="PROSITE" id="PS51417">
    <property type="entry name" value="ARF"/>
    <property type="match status" value="1"/>
</dbReference>
<dbReference type="SMART" id="SM00177">
    <property type="entry name" value="ARF"/>
    <property type="match status" value="1"/>
</dbReference>
<dbReference type="GO" id="GO:0046872">
    <property type="term" value="F:metal ion binding"/>
    <property type="evidence" value="ECO:0007669"/>
    <property type="project" value="UniProtKB-KW"/>
</dbReference>
<feature type="binding site" evidence="3">
    <location>
        <position position="77"/>
    </location>
    <ligand>
        <name>GTP</name>
        <dbReference type="ChEBI" id="CHEBI:37565"/>
    </ligand>
</feature>
<dbReference type="InterPro" id="IPR024156">
    <property type="entry name" value="Small_GTPase_ARF"/>
</dbReference>
<gene>
    <name evidence="5" type="ORF">T552_00682</name>
</gene>
<evidence type="ECO:0000256" key="1">
    <source>
        <dbReference type="ARBA" id="ARBA00022741"/>
    </source>
</evidence>
<keyword evidence="4" id="KW-0479">Metal-binding</keyword>
<feature type="binding site" evidence="4">
    <location>
        <position position="31"/>
    </location>
    <ligand>
        <name>Mg(2+)</name>
        <dbReference type="ChEBI" id="CHEBI:18420"/>
    </ligand>
</feature>
<dbReference type="OrthoDB" id="414781at2759"/>
<dbReference type="PANTHER" id="PTHR45909:SF1">
    <property type="entry name" value="ADP-RIBOSYLATION FACTOR-RELATED PROTEIN 1"/>
    <property type="match status" value="1"/>
</dbReference>
<protein>
    <recommendedName>
        <fullName evidence="7">Small GTP-binding protein domain</fullName>
    </recommendedName>
</protein>
<keyword evidence="2 3" id="KW-0342">GTP-binding</keyword>
<dbReference type="InterPro" id="IPR027417">
    <property type="entry name" value="P-loop_NTPase"/>
</dbReference>
<dbReference type="SUPFAM" id="SSF52540">
    <property type="entry name" value="P-loop containing nucleoside triphosphate hydrolases"/>
    <property type="match status" value="1"/>
</dbReference>
<dbReference type="InterPro" id="IPR006689">
    <property type="entry name" value="Small_GTPase_ARF/SAR"/>
</dbReference>
<evidence type="ECO:0000313" key="5">
    <source>
        <dbReference type="EMBL" id="KTW30204.1"/>
    </source>
</evidence>
<dbReference type="InterPro" id="IPR005225">
    <property type="entry name" value="Small_GTP-bd"/>
</dbReference>
<feature type="binding site" evidence="3">
    <location>
        <begin position="24"/>
        <end position="31"/>
    </location>
    <ligand>
        <name>GTP</name>
        <dbReference type="ChEBI" id="CHEBI:37565"/>
    </ligand>
</feature>
<dbReference type="GO" id="GO:0043001">
    <property type="term" value="P:Golgi to plasma membrane protein transport"/>
    <property type="evidence" value="ECO:0007669"/>
    <property type="project" value="TreeGrafter"/>
</dbReference>
<name>A0A0W4ZP85_PNEC8</name>
<evidence type="ECO:0000313" key="6">
    <source>
        <dbReference type="Proteomes" id="UP000054454"/>
    </source>
</evidence>
<dbReference type="PANTHER" id="PTHR45909">
    <property type="entry name" value="ADP-RIBOSYLATION FACTOR-RELATED PROTEIN 1"/>
    <property type="match status" value="1"/>
</dbReference>
<dbReference type="RefSeq" id="XP_018226995.1">
    <property type="nucleotide sequence ID" value="XM_018369287.1"/>
</dbReference>
<accession>A0A0W4ZP85</accession>
<dbReference type="Proteomes" id="UP000054454">
    <property type="component" value="Unassembled WGS sequence"/>
</dbReference>
<evidence type="ECO:0008006" key="7">
    <source>
        <dbReference type="Google" id="ProtNLM"/>
    </source>
</evidence>
<comment type="caution">
    <text evidence="5">The sequence shown here is derived from an EMBL/GenBank/DDBJ whole genome shotgun (WGS) entry which is preliminary data.</text>
</comment>
<evidence type="ECO:0000256" key="3">
    <source>
        <dbReference type="PIRSR" id="PIRSR606689-1"/>
    </source>
</evidence>
<dbReference type="AlphaFoldDB" id="A0A0W4ZP85"/>
<dbReference type="Gene3D" id="3.40.50.300">
    <property type="entry name" value="P-loop containing nucleotide triphosphate hydrolases"/>
    <property type="match status" value="1"/>
</dbReference>
<dbReference type="GO" id="GO:0034067">
    <property type="term" value="P:protein localization to Golgi apparatus"/>
    <property type="evidence" value="ECO:0007669"/>
    <property type="project" value="TreeGrafter"/>
</dbReference>
<dbReference type="NCBIfam" id="TIGR00231">
    <property type="entry name" value="small_GTP"/>
    <property type="match status" value="1"/>
</dbReference>
<dbReference type="Pfam" id="PF00025">
    <property type="entry name" value="Arf"/>
    <property type="match status" value="1"/>
</dbReference>
<keyword evidence="6" id="KW-1185">Reference proteome</keyword>
<dbReference type="GO" id="GO:0005525">
    <property type="term" value="F:GTP binding"/>
    <property type="evidence" value="ECO:0007669"/>
    <property type="project" value="UniProtKB-KW"/>
</dbReference>
<keyword evidence="1 3" id="KW-0547">Nucleotide-binding</keyword>
<dbReference type="PRINTS" id="PR00449">
    <property type="entry name" value="RASTRNSFRMNG"/>
</dbReference>
<feature type="binding site" evidence="4">
    <location>
        <position position="55"/>
    </location>
    <ligand>
        <name>Mg(2+)</name>
        <dbReference type="ChEBI" id="CHEBI:18420"/>
    </ligand>
</feature>
<sequence length="198" mass="23222">MYTLIKELYNRWNQKPAYFILILGIENSGKTTFLEKVKSIYNKRYIFSRDNITSTVGQNIGKITIDKTKIQLWDLGGRISLRSLWYSYFSECHSIIYVLDSSEKEKIYEAKDIFERIINHEDIKGIPILIVANKQDISGSFTIEEIKKVFNNVIERLEEYKNHIIAISAINGTGIEEAIEWLKGRMEENRLIREPIYC</sequence>
<evidence type="ECO:0000256" key="2">
    <source>
        <dbReference type="ARBA" id="ARBA00023134"/>
    </source>
</evidence>
<keyword evidence="4" id="KW-0460">Magnesium</keyword>
<dbReference type="VEuPathDB" id="FungiDB:T552_00682"/>